<evidence type="ECO:0000313" key="3">
    <source>
        <dbReference type="Proteomes" id="UP000595101"/>
    </source>
</evidence>
<feature type="transmembrane region" description="Helical" evidence="1">
    <location>
        <begin position="32"/>
        <end position="50"/>
    </location>
</feature>
<dbReference type="EMBL" id="CP065745">
    <property type="protein sequence ID" value="QPR53040.1"/>
    <property type="molecule type" value="Genomic_DNA"/>
</dbReference>
<dbReference type="KEGG" id="aall:I6G90_11140"/>
<feature type="transmembrane region" description="Helical" evidence="1">
    <location>
        <begin position="6"/>
        <end position="27"/>
    </location>
</feature>
<gene>
    <name evidence="2" type="ORF">I6G90_11140</name>
</gene>
<dbReference type="Proteomes" id="UP000595101">
    <property type="component" value="Chromosome"/>
</dbReference>
<keyword evidence="1" id="KW-0812">Transmembrane</keyword>
<evidence type="ECO:0000256" key="1">
    <source>
        <dbReference type="SAM" id="Phobius"/>
    </source>
</evidence>
<keyword evidence="1" id="KW-0472">Membrane</keyword>
<dbReference type="AlphaFoldDB" id="A0A7T2UL69"/>
<dbReference type="RefSeq" id="WP_197927515.1">
    <property type="nucleotide sequence ID" value="NZ_CP065745.1"/>
</dbReference>
<sequence>MSNVIGWLGIDIVFKGFVIAHIALIVVRARDFLRYVGVLLLFWSVIWFLSL</sequence>
<organism evidence="2 3">
    <name type="scientific">Aeromonas allosaccharophila</name>
    <dbReference type="NCBI Taxonomy" id="656"/>
    <lineage>
        <taxon>Bacteria</taxon>
        <taxon>Pseudomonadati</taxon>
        <taxon>Pseudomonadota</taxon>
        <taxon>Gammaproteobacteria</taxon>
        <taxon>Aeromonadales</taxon>
        <taxon>Aeromonadaceae</taxon>
        <taxon>Aeromonas</taxon>
    </lineage>
</organism>
<keyword evidence="1" id="KW-1133">Transmembrane helix</keyword>
<dbReference type="GeneID" id="60786168"/>
<name>A0A7T2UL69_9GAMM</name>
<proteinExistence type="predicted"/>
<accession>A0A7T2UL69</accession>
<reference evidence="2 3" key="1">
    <citation type="submission" date="2020-12" db="EMBL/GenBank/DDBJ databases">
        <title>FDA dAtabase for Regulatory Grade micrObial Sequences (FDA-ARGOS): Supporting development and validation of Infectious Disease Dx tests.</title>
        <authorList>
            <person name="Sproer C."/>
            <person name="Gronow S."/>
            <person name="Severitt S."/>
            <person name="Schroder I."/>
            <person name="Tallon L."/>
            <person name="Sadzewicz L."/>
            <person name="Zhao X."/>
            <person name="Boylan J."/>
            <person name="Ott S."/>
            <person name="Bowen H."/>
            <person name="Vavikolanu K."/>
            <person name="Mehta A."/>
            <person name="Aluvathingal J."/>
            <person name="Nadendla S."/>
            <person name="Lowell S."/>
            <person name="Myers T."/>
            <person name="Yan Y."/>
            <person name="Sichtig H."/>
        </authorList>
    </citation>
    <scope>NUCLEOTIDE SEQUENCE [LARGE SCALE GENOMIC DNA]</scope>
    <source>
        <strain evidence="2 3">FDAARGOS_933</strain>
    </source>
</reference>
<evidence type="ECO:0000313" key="2">
    <source>
        <dbReference type="EMBL" id="QPR53040.1"/>
    </source>
</evidence>
<protein>
    <submittedName>
        <fullName evidence="2">Uncharacterized protein</fullName>
    </submittedName>
</protein>